<dbReference type="AlphaFoldDB" id="A0A7K0E1D3"/>
<dbReference type="InterPro" id="IPR058163">
    <property type="entry name" value="LysR-type_TF_proteobact-type"/>
</dbReference>
<evidence type="ECO:0000256" key="1">
    <source>
        <dbReference type="ARBA" id="ARBA00009437"/>
    </source>
</evidence>
<dbReference type="InterPro" id="IPR036388">
    <property type="entry name" value="WH-like_DNA-bd_sf"/>
</dbReference>
<gene>
    <name evidence="3" type="primary">cmpR</name>
    <name evidence="3" type="ORF">NRB56_73010</name>
</gene>
<dbReference type="PROSITE" id="PS50931">
    <property type="entry name" value="HTH_LYSR"/>
    <property type="match status" value="1"/>
</dbReference>
<dbReference type="PANTHER" id="PTHR30537:SF5">
    <property type="entry name" value="HTH-TYPE TRANSCRIPTIONAL ACTIVATOR TTDR-RELATED"/>
    <property type="match status" value="1"/>
</dbReference>
<reference evidence="3 4" key="1">
    <citation type="submission" date="2019-10" db="EMBL/GenBank/DDBJ databases">
        <title>Nocardia macrotermitis sp. nov. and Nocardia aurantia sp. nov., isolated from the gut of fungus growing-termite Macrotermes natalensis.</title>
        <authorList>
            <person name="Benndorf R."/>
            <person name="Schwitalla J."/>
            <person name="Martin K."/>
            <person name="De Beer W."/>
            <person name="Kaster A.-K."/>
            <person name="Vollmers J."/>
            <person name="Poulsen M."/>
            <person name="Beemelmanns C."/>
        </authorList>
    </citation>
    <scope>NUCLEOTIDE SEQUENCE [LARGE SCALE GENOMIC DNA]</scope>
    <source>
        <strain evidence="3 4">RB56</strain>
    </source>
</reference>
<proteinExistence type="inferred from homology"/>
<name>A0A7K0E1D3_9NOCA</name>
<dbReference type="RefSeq" id="WP_153348907.1">
    <property type="nucleotide sequence ID" value="NZ_WEGI01000022.1"/>
</dbReference>
<sequence>MGEFTVTGLRVVREAARTGSFSGAAERLGYTQSAVSRQVTLMEQAAGRPLFERLARGVRPTEAGRVVRDEAARLVHDIRDTLRDNRS</sequence>
<feature type="domain" description="HTH lysR-type" evidence="2">
    <location>
        <begin position="4"/>
        <end position="61"/>
    </location>
</feature>
<dbReference type="OrthoDB" id="3286335at2"/>
<dbReference type="PANTHER" id="PTHR30537">
    <property type="entry name" value="HTH-TYPE TRANSCRIPTIONAL REGULATOR"/>
    <property type="match status" value="1"/>
</dbReference>
<dbReference type="SUPFAM" id="SSF46785">
    <property type="entry name" value="Winged helix' DNA-binding domain"/>
    <property type="match status" value="1"/>
</dbReference>
<evidence type="ECO:0000259" key="2">
    <source>
        <dbReference type="PROSITE" id="PS50931"/>
    </source>
</evidence>
<evidence type="ECO:0000313" key="4">
    <source>
        <dbReference type="Proteomes" id="UP000431401"/>
    </source>
</evidence>
<comment type="similarity">
    <text evidence="1">Belongs to the LysR transcriptional regulatory family.</text>
</comment>
<keyword evidence="4" id="KW-1185">Reference proteome</keyword>
<dbReference type="Gene3D" id="1.10.10.10">
    <property type="entry name" value="Winged helix-like DNA-binding domain superfamily/Winged helix DNA-binding domain"/>
    <property type="match status" value="1"/>
</dbReference>
<comment type="caution">
    <text evidence="3">The sequence shown here is derived from an EMBL/GenBank/DDBJ whole genome shotgun (WGS) entry which is preliminary data.</text>
</comment>
<accession>A0A7K0E1D3</accession>
<organism evidence="3 4">
    <name type="scientific">Nocardia aurantia</name>
    <dbReference type="NCBI Taxonomy" id="2585199"/>
    <lineage>
        <taxon>Bacteria</taxon>
        <taxon>Bacillati</taxon>
        <taxon>Actinomycetota</taxon>
        <taxon>Actinomycetes</taxon>
        <taxon>Mycobacteriales</taxon>
        <taxon>Nocardiaceae</taxon>
        <taxon>Nocardia</taxon>
    </lineage>
</organism>
<evidence type="ECO:0000313" key="3">
    <source>
        <dbReference type="EMBL" id="MQY31691.1"/>
    </source>
</evidence>
<dbReference type="PRINTS" id="PR00039">
    <property type="entry name" value="HTHLYSR"/>
</dbReference>
<dbReference type="GO" id="GO:0003700">
    <property type="term" value="F:DNA-binding transcription factor activity"/>
    <property type="evidence" value="ECO:0007669"/>
    <property type="project" value="InterPro"/>
</dbReference>
<dbReference type="InterPro" id="IPR036390">
    <property type="entry name" value="WH_DNA-bd_sf"/>
</dbReference>
<dbReference type="Proteomes" id="UP000431401">
    <property type="component" value="Unassembled WGS sequence"/>
</dbReference>
<protein>
    <submittedName>
        <fullName evidence="3">HTH-type transcriptional activator CmpR</fullName>
    </submittedName>
</protein>
<dbReference type="Pfam" id="PF00126">
    <property type="entry name" value="HTH_1"/>
    <property type="match status" value="1"/>
</dbReference>
<dbReference type="InterPro" id="IPR000847">
    <property type="entry name" value="LysR_HTH_N"/>
</dbReference>
<dbReference type="EMBL" id="WEGI01000022">
    <property type="protein sequence ID" value="MQY31691.1"/>
    <property type="molecule type" value="Genomic_DNA"/>
</dbReference>